<dbReference type="InterPro" id="IPR036249">
    <property type="entry name" value="Thioredoxin-like_sf"/>
</dbReference>
<protein>
    <submittedName>
        <fullName evidence="6">SCO family protein</fullName>
    </submittedName>
</protein>
<dbReference type="Proteomes" id="UP000586305">
    <property type="component" value="Unassembled WGS sequence"/>
</dbReference>
<evidence type="ECO:0000256" key="2">
    <source>
        <dbReference type="ARBA" id="ARBA00023008"/>
    </source>
</evidence>
<feature type="binding site" evidence="3">
    <location>
        <position position="67"/>
    </location>
    <ligand>
        <name>Cu cation</name>
        <dbReference type="ChEBI" id="CHEBI:23378"/>
    </ligand>
</feature>
<dbReference type="PANTHER" id="PTHR12151">
    <property type="entry name" value="ELECTRON TRANSPORT PROTIN SCO1/SENC FAMILY MEMBER"/>
    <property type="match status" value="1"/>
</dbReference>
<evidence type="ECO:0000256" key="1">
    <source>
        <dbReference type="ARBA" id="ARBA00010996"/>
    </source>
</evidence>
<dbReference type="PROSITE" id="PS51352">
    <property type="entry name" value="THIOREDOXIN_2"/>
    <property type="match status" value="1"/>
</dbReference>
<sequence>MMRIWWIVALITLASCSKQQELSEHTLHYKAPKQLNNFELYDQKQHVVTNQALLGKWTFVFLGYTSCPDICPMTLAKLSNVYEQLQSDYPVNVWFISVDPNRDNAQKREAYINYFNSQFKGLSNEHTQLFPLVRNMGLIYAINNSDEPEYYVDHSASVALIDPKGNLNAIFKAKFSPSEVPLVDADSIVRDFKIIVSQYAN</sequence>
<reference evidence="6 7" key="1">
    <citation type="submission" date="2020-04" db="EMBL/GenBank/DDBJ databases">
        <title>Pseudoalteromonas caenipelagi sp. nov., isolated from a tidal flat.</title>
        <authorList>
            <person name="Park S."/>
            <person name="Yoon J.-H."/>
        </authorList>
    </citation>
    <scope>NUCLEOTIDE SEQUENCE [LARGE SCALE GENOMIC DNA]</scope>
    <source>
        <strain evidence="6 7">JBTF-M23</strain>
    </source>
</reference>
<evidence type="ECO:0000256" key="3">
    <source>
        <dbReference type="PIRSR" id="PIRSR603782-1"/>
    </source>
</evidence>
<dbReference type="InterPro" id="IPR003782">
    <property type="entry name" value="SCO1/SenC"/>
</dbReference>
<dbReference type="GO" id="GO:0046872">
    <property type="term" value="F:metal ion binding"/>
    <property type="evidence" value="ECO:0007669"/>
    <property type="project" value="UniProtKB-KW"/>
</dbReference>
<dbReference type="CDD" id="cd02968">
    <property type="entry name" value="SCO"/>
    <property type="match status" value="1"/>
</dbReference>
<gene>
    <name evidence="6" type="ORF">HG263_19820</name>
</gene>
<name>A0A849VGA5_9GAMM</name>
<feature type="domain" description="Thioredoxin" evidence="5">
    <location>
        <begin position="29"/>
        <end position="197"/>
    </location>
</feature>
<comment type="caution">
    <text evidence="6">The sequence shown here is derived from an EMBL/GenBank/DDBJ whole genome shotgun (WGS) entry which is preliminary data.</text>
</comment>
<dbReference type="PROSITE" id="PS51257">
    <property type="entry name" value="PROKAR_LIPOPROTEIN"/>
    <property type="match status" value="1"/>
</dbReference>
<evidence type="ECO:0000313" key="7">
    <source>
        <dbReference type="Proteomes" id="UP000586305"/>
    </source>
</evidence>
<proteinExistence type="inferred from homology"/>
<keyword evidence="4" id="KW-1015">Disulfide bond</keyword>
<keyword evidence="3" id="KW-0479">Metal-binding</keyword>
<dbReference type="EMBL" id="JABBPG010000011">
    <property type="protein sequence ID" value="NOU52759.1"/>
    <property type="molecule type" value="Genomic_DNA"/>
</dbReference>
<dbReference type="RefSeq" id="WP_171627807.1">
    <property type="nucleotide sequence ID" value="NZ_JABBPG010000011.1"/>
</dbReference>
<accession>A0A849VGA5</accession>
<keyword evidence="2 3" id="KW-0186">Copper</keyword>
<dbReference type="SUPFAM" id="SSF52833">
    <property type="entry name" value="Thioredoxin-like"/>
    <property type="match status" value="1"/>
</dbReference>
<keyword evidence="7" id="KW-1185">Reference proteome</keyword>
<evidence type="ECO:0000259" key="5">
    <source>
        <dbReference type="PROSITE" id="PS51352"/>
    </source>
</evidence>
<dbReference type="Pfam" id="PF02630">
    <property type="entry name" value="SCO1-SenC"/>
    <property type="match status" value="1"/>
</dbReference>
<dbReference type="Gene3D" id="3.40.30.10">
    <property type="entry name" value="Glutaredoxin"/>
    <property type="match status" value="1"/>
</dbReference>
<comment type="similarity">
    <text evidence="1">Belongs to the SCO1/2 family.</text>
</comment>
<dbReference type="AlphaFoldDB" id="A0A849VGA5"/>
<dbReference type="InterPro" id="IPR013766">
    <property type="entry name" value="Thioredoxin_domain"/>
</dbReference>
<feature type="binding site" evidence="3">
    <location>
        <position position="154"/>
    </location>
    <ligand>
        <name>Cu cation</name>
        <dbReference type="ChEBI" id="CHEBI:23378"/>
    </ligand>
</feature>
<dbReference type="PANTHER" id="PTHR12151:SF25">
    <property type="entry name" value="LINALOOL DEHYDRATASE_ISOMERASE DOMAIN-CONTAINING PROTEIN"/>
    <property type="match status" value="1"/>
</dbReference>
<feature type="disulfide bond" description="Redox-active" evidence="4">
    <location>
        <begin position="67"/>
        <end position="71"/>
    </location>
</feature>
<feature type="binding site" evidence="3">
    <location>
        <position position="71"/>
    </location>
    <ligand>
        <name>Cu cation</name>
        <dbReference type="ChEBI" id="CHEBI:23378"/>
    </ligand>
</feature>
<evidence type="ECO:0000313" key="6">
    <source>
        <dbReference type="EMBL" id="NOU52759.1"/>
    </source>
</evidence>
<organism evidence="6 7">
    <name type="scientific">Pseudoalteromonas caenipelagi</name>
    <dbReference type="NCBI Taxonomy" id="2726988"/>
    <lineage>
        <taxon>Bacteria</taxon>
        <taxon>Pseudomonadati</taxon>
        <taxon>Pseudomonadota</taxon>
        <taxon>Gammaproteobacteria</taxon>
        <taxon>Alteromonadales</taxon>
        <taxon>Pseudoalteromonadaceae</taxon>
        <taxon>Pseudoalteromonas</taxon>
    </lineage>
</organism>
<evidence type="ECO:0000256" key="4">
    <source>
        <dbReference type="PIRSR" id="PIRSR603782-2"/>
    </source>
</evidence>